<dbReference type="AlphaFoldDB" id="A0A554XGW2"/>
<comment type="caution">
    <text evidence="2">The sequence shown here is derived from an EMBL/GenBank/DDBJ whole genome shotgun (WGS) entry which is preliminary data.</text>
</comment>
<accession>A0A554XGW2</accession>
<dbReference type="Gene3D" id="3.40.190.10">
    <property type="entry name" value="Periplasmic binding protein-like II"/>
    <property type="match status" value="2"/>
</dbReference>
<proteinExistence type="predicted"/>
<feature type="domain" description="SsuA/THI5-like" evidence="1">
    <location>
        <begin position="43"/>
        <end position="250"/>
    </location>
</feature>
<dbReference type="OrthoDB" id="9154917at2"/>
<organism evidence="2 3">
    <name type="scientific">Tepidimonas charontis</name>
    <dbReference type="NCBI Taxonomy" id="2267262"/>
    <lineage>
        <taxon>Bacteria</taxon>
        <taxon>Pseudomonadati</taxon>
        <taxon>Pseudomonadota</taxon>
        <taxon>Betaproteobacteria</taxon>
        <taxon>Burkholderiales</taxon>
        <taxon>Tepidimonas</taxon>
    </lineage>
</organism>
<evidence type="ECO:0000259" key="1">
    <source>
        <dbReference type="Pfam" id="PF09084"/>
    </source>
</evidence>
<dbReference type="SUPFAM" id="SSF53850">
    <property type="entry name" value="Periplasmic binding protein-like II"/>
    <property type="match status" value="1"/>
</dbReference>
<evidence type="ECO:0000313" key="3">
    <source>
        <dbReference type="Proteomes" id="UP000318294"/>
    </source>
</evidence>
<protein>
    <recommendedName>
        <fullName evidence="1">SsuA/THI5-like domain-containing protein</fullName>
    </recommendedName>
</protein>
<dbReference type="InterPro" id="IPR015168">
    <property type="entry name" value="SsuA/THI5"/>
</dbReference>
<dbReference type="Proteomes" id="UP000318294">
    <property type="component" value="Unassembled WGS sequence"/>
</dbReference>
<reference evidence="2 3" key="1">
    <citation type="submission" date="2019-07" db="EMBL/GenBank/DDBJ databases">
        <title>Tepidimonas charontis SPSP-6 draft genome.</title>
        <authorList>
            <person name="Da Costa M.S."/>
            <person name="Froufe H.J.C."/>
            <person name="Egas C."/>
            <person name="Albuquerque L."/>
        </authorList>
    </citation>
    <scope>NUCLEOTIDE SEQUENCE [LARGE SCALE GENOMIC DNA]</scope>
    <source>
        <strain evidence="2 3">SPSP-6</strain>
    </source>
</reference>
<gene>
    <name evidence="2" type="ORF">Tchar_00992</name>
</gene>
<name>A0A554XGW2_9BURK</name>
<dbReference type="Pfam" id="PF09084">
    <property type="entry name" value="NMT1"/>
    <property type="match status" value="1"/>
</dbReference>
<keyword evidence="3" id="KW-1185">Reference proteome</keyword>
<evidence type="ECO:0000313" key="2">
    <source>
        <dbReference type="EMBL" id="TSE35061.1"/>
    </source>
</evidence>
<sequence length="328" mass="35421">MNRRQFVHAAVLTVGTLGTVRRAGAAQRVHVTLVSPCTVPCLPLHLARRLGFYEAEGLTVALEVDDRADNTPGAGARVYACTFDALVEAHARAQPRLIFAALTRTPQVAIGWHSDAALRVPAAQRRPGGAVGVLAGDGMARLALAHWWRLNGAASDAVAPVLYATPDALEQDVLSRRVDAVCVGDPLLTRLQRMGVLYLLTDMRDPEHSQRLFGGSVIGVALSAAPAVLAAHQPELQALARAVQRSLRWLQTASPMDLAAHADLFDLAHDRALFLTVLEHARASFVTDVLPQAAAVRRTLRWLYPDVGQHMPTLEPGRWFTARVAPEA</sequence>
<dbReference type="EMBL" id="VJON01000011">
    <property type="protein sequence ID" value="TSE35061.1"/>
    <property type="molecule type" value="Genomic_DNA"/>
</dbReference>
<dbReference type="RefSeq" id="WP_144327977.1">
    <property type="nucleotide sequence ID" value="NZ_VJON01000011.1"/>
</dbReference>